<feature type="region of interest" description="Disordered" evidence="6">
    <location>
        <begin position="664"/>
        <end position="691"/>
    </location>
</feature>
<feature type="region of interest" description="Disordered" evidence="6">
    <location>
        <begin position="1"/>
        <end position="23"/>
    </location>
</feature>
<evidence type="ECO:0000256" key="4">
    <source>
        <dbReference type="ARBA" id="ARBA00022691"/>
    </source>
</evidence>
<dbReference type="Gene3D" id="3.90.120.10">
    <property type="entry name" value="DNA Methylase, subunit A, domain 2"/>
    <property type="match status" value="1"/>
</dbReference>
<dbReference type="Gene3D" id="3.40.50.150">
    <property type="entry name" value="Vaccinia Virus protein VP39"/>
    <property type="match status" value="1"/>
</dbReference>
<feature type="region of interest" description="Disordered" evidence="6">
    <location>
        <begin position="37"/>
        <end position="60"/>
    </location>
</feature>
<name>A0ABR1X9V5_9PEZI</name>
<evidence type="ECO:0000313" key="7">
    <source>
        <dbReference type="EMBL" id="KAK8093388.1"/>
    </source>
</evidence>
<dbReference type="PANTHER" id="PTHR10629">
    <property type="entry name" value="CYTOSINE-SPECIFIC METHYLTRANSFERASE"/>
    <property type="match status" value="1"/>
</dbReference>
<keyword evidence="2 5" id="KW-0489">Methyltransferase</keyword>
<keyword evidence="8" id="KW-1185">Reference proteome</keyword>
<dbReference type="Pfam" id="PF00145">
    <property type="entry name" value="DNA_methylase"/>
    <property type="match status" value="2"/>
</dbReference>
<evidence type="ECO:0000256" key="5">
    <source>
        <dbReference type="PROSITE-ProRule" id="PRU01016"/>
    </source>
</evidence>
<accession>A0ABR1X9V5</accession>
<evidence type="ECO:0000256" key="1">
    <source>
        <dbReference type="ARBA" id="ARBA00011975"/>
    </source>
</evidence>
<keyword evidence="3 5" id="KW-0808">Transferase</keyword>
<feature type="active site" evidence="5">
    <location>
        <position position="415"/>
    </location>
</feature>
<dbReference type="InterPro" id="IPR050390">
    <property type="entry name" value="C5-Methyltransferase"/>
</dbReference>
<dbReference type="EC" id="2.1.1.37" evidence="1"/>
<sequence>MECPAEANDDTSPLNSEQRDIEQRILYPSLSHYRQEYARGVSDDGSSSAAVKSEDIGDDLDESSDLWNAVAEVIDLTGDEPAAKPPRRTPSNKRGAKVLLSRRNEPIEPQLLIADRDSIVKRGNFVELEAALPGLWETTFLLVQELYRPATDDDGEEGLMLRGLPFTRTRCLRGKLPRHRNEVCLILQVDADDERPDHIQAAIDVPLRHVMGTRQFHFTNAMFPSHRFDGTYKSAADVEHYAPLTCRWKYCLVYKDASSRLKAKAVPIEFILAHINSDDEMKAKFKVKDSVLMNQWRGGKVEGGSYDMMEGVDLAVRDTMALDDDDWVPSVKPVGQRYTFGDMFSGAGGASYGARCAGFHIRTACDHWKDALETYRHNFPETELHGKDVFALLAEVPDGGGPELRVDVLHLSPPCQFWSPAHTVAGKHDEQNIAALMSCHRLLHKFRPRLFTLEQTFGILDPRFEYYFNALLLGFTQHGYSVRWRILRLENWGLPSPRKRLVVLGACPGERLPDYPPPTHAQDPEPGSGMKPYCTVYQSLRGLPPPDYAVDGAVTDENANPDNGDPLHRVQKLRDDVPWDPDAGLLLRAITCNGGYGNHHWSGERDFTRREYATLNGFPRGYAFRGRHYQRQIGNAFPARFTRALYRRLRRWLERADAGAVVPNGEDGQEVRFGEVGEGSDEEGEEVVGQGVGRWQQTRGNRGEEDDVVFEGRRIKTREPAPLRVIDWKDDEDGDDDDIMEIDGKGGGEVIFVSETRPTFMCVDANQRAPPPVLERWNFPVSSRDDPIDLDANEDGLL</sequence>
<dbReference type="PROSITE" id="PS51679">
    <property type="entry name" value="SAM_MT_C5"/>
    <property type="match status" value="1"/>
</dbReference>
<dbReference type="PANTHER" id="PTHR10629:SF52">
    <property type="entry name" value="DNA (CYTOSINE-5)-METHYLTRANSFERASE 1"/>
    <property type="match status" value="1"/>
</dbReference>
<comment type="caution">
    <text evidence="7">The sequence shown here is derived from an EMBL/GenBank/DDBJ whole genome shotgun (WGS) entry which is preliminary data.</text>
</comment>
<organism evidence="7 8">
    <name type="scientific">Apiospora hydei</name>
    <dbReference type="NCBI Taxonomy" id="1337664"/>
    <lineage>
        <taxon>Eukaryota</taxon>
        <taxon>Fungi</taxon>
        <taxon>Dikarya</taxon>
        <taxon>Ascomycota</taxon>
        <taxon>Pezizomycotina</taxon>
        <taxon>Sordariomycetes</taxon>
        <taxon>Xylariomycetidae</taxon>
        <taxon>Amphisphaeriales</taxon>
        <taxon>Apiosporaceae</taxon>
        <taxon>Apiospora</taxon>
    </lineage>
</organism>
<evidence type="ECO:0000256" key="6">
    <source>
        <dbReference type="SAM" id="MobiDB-lite"/>
    </source>
</evidence>
<evidence type="ECO:0000256" key="3">
    <source>
        <dbReference type="ARBA" id="ARBA00022679"/>
    </source>
</evidence>
<evidence type="ECO:0000313" key="8">
    <source>
        <dbReference type="Proteomes" id="UP001433268"/>
    </source>
</evidence>
<proteinExistence type="inferred from homology"/>
<dbReference type="PRINTS" id="PR00105">
    <property type="entry name" value="C5METTRFRASE"/>
</dbReference>
<gene>
    <name evidence="7" type="ORF">PG997_000073</name>
</gene>
<dbReference type="InterPro" id="IPR001525">
    <property type="entry name" value="C5_MeTfrase"/>
</dbReference>
<dbReference type="RefSeq" id="XP_066674161.1">
    <property type="nucleotide sequence ID" value="XM_066804388.1"/>
</dbReference>
<protein>
    <recommendedName>
        <fullName evidence="1">DNA (cytosine-5-)-methyltransferase</fullName>
        <ecNumber evidence="1">2.1.1.37</ecNumber>
    </recommendedName>
</protein>
<comment type="similarity">
    <text evidence="5">Belongs to the class I-like SAM-binding methyltransferase superfamily. C5-methyltransferase family.</text>
</comment>
<dbReference type="SUPFAM" id="SSF53335">
    <property type="entry name" value="S-adenosyl-L-methionine-dependent methyltransferases"/>
    <property type="match status" value="1"/>
</dbReference>
<reference evidence="7 8" key="1">
    <citation type="submission" date="2023-01" db="EMBL/GenBank/DDBJ databases">
        <title>Analysis of 21 Apiospora genomes using comparative genomics revels a genus with tremendous synthesis potential of carbohydrate active enzymes and secondary metabolites.</title>
        <authorList>
            <person name="Sorensen T."/>
        </authorList>
    </citation>
    <scope>NUCLEOTIDE SEQUENCE [LARGE SCALE GENOMIC DNA]</scope>
    <source>
        <strain evidence="7 8">CBS 114990</strain>
    </source>
</reference>
<dbReference type="Proteomes" id="UP001433268">
    <property type="component" value="Unassembled WGS sequence"/>
</dbReference>
<dbReference type="InterPro" id="IPR029063">
    <property type="entry name" value="SAM-dependent_MTases_sf"/>
</dbReference>
<keyword evidence="4 5" id="KW-0949">S-adenosyl-L-methionine</keyword>
<dbReference type="GeneID" id="92037448"/>
<dbReference type="EMBL" id="JAQQWN010000002">
    <property type="protein sequence ID" value="KAK8093388.1"/>
    <property type="molecule type" value="Genomic_DNA"/>
</dbReference>
<evidence type="ECO:0000256" key="2">
    <source>
        <dbReference type="ARBA" id="ARBA00022603"/>
    </source>
</evidence>